<dbReference type="Proteomes" id="UP001322138">
    <property type="component" value="Unassembled WGS sequence"/>
</dbReference>
<gene>
    <name evidence="2" type="ORF">QC761_0080290</name>
</gene>
<comment type="caution">
    <text evidence="2">The sequence shown here is derived from an EMBL/GenBank/DDBJ whole genome shotgun (WGS) entry which is preliminary data.</text>
</comment>
<proteinExistence type="predicted"/>
<protein>
    <submittedName>
        <fullName evidence="2">Uncharacterized protein</fullName>
    </submittedName>
</protein>
<dbReference type="EMBL" id="JAFFGZ010000007">
    <property type="protein sequence ID" value="KAK4642031.1"/>
    <property type="molecule type" value="Genomic_DNA"/>
</dbReference>
<reference evidence="2 3" key="1">
    <citation type="journal article" date="2023" name="bioRxiv">
        <title>High-quality genome assemblies of four members of thePodospora anserinaspecies complex.</title>
        <authorList>
            <person name="Ament-Velasquez S.L."/>
            <person name="Vogan A.A."/>
            <person name="Wallerman O."/>
            <person name="Hartmann F."/>
            <person name="Gautier V."/>
            <person name="Silar P."/>
            <person name="Giraud T."/>
            <person name="Johannesson H."/>
        </authorList>
    </citation>
    <scope>NUCLEOTIDE SEQUENCE [LARGE SCALE GENOMIC DNA]</scope>
    <source>
        <strain evidence="2 3">CBS 112042</strain>
    </source>
</reference>
<evidence type="ECO:0000313" key="2">
    <source>
        <dbReference type="EMBL" id="KAK4642031.1"/>
    </source>
</evidence>
<name>A0ABR0FDI4_9PEZI</name>
<evidence type="ECO:0000313" key="3">
    <source>
        <dbReference type="Proteomes" id="UP001322138"/>
    </source>
</evidence>
<keyword evidence="3" id="KW-1185">Reference proteome</keyword>
<evidence type="ECO:0000256" key="1">
    <source>
        <dbReference type="SAM" id="MobiDB-lite"/>
    </source>
</evidence>
<sequence length="91" mass="10304">MLPAAASSRVSWDLAPTPPRTAFTRNQQQQRRQTSDDIVHLLLSVCLRVDLPYLNPAFPILVRILSLSLPLYLNPAWASRKRFDAAAHLVR</sequence>
<dbReference type="GeneID" id="87892141"/>
<dbReference type="RefSeq" id="XP_062731007.1">
    <property type="nucleotide sequence ID" value="XM_062872834.1"/>
</dbReference>
<accession>A0ABR0FDI4</accession>
<feature type="region of interest" description="Disordered" evidence="1">
    <location>
        <begin position="1"/>
        <end position="32"/>
    </location>
</feature>
<organism evidence="2 3">
    <name type="scientific">Podospora bellae-mahoneyi</name>
    <dbReference type="NCBI Taxonomy" id="2093777"/>
    <lineage>
        <taxon>Eukaryota</taxon>
        <taxon>Fungi</taxon>
        <taxon>Dikarya</taxon>
        <taxon>Ascomycota</taxon>
        <taxon>Pezizomycotina</taxon>
        <taxon>Sordariomycetes</taxon>
        <taxon>Sordariomycetidae</taxon>
        <taxon>Sordariales</taxon>
        <taxon>Podosporaceae</taxon>
        <taxon>Podospora</taxon>
    </lineage>
</organism>